<dbReference type="Gene3D" id="3.40.50.300">
    <property type="entry name" value="P-loop containing nucleotide triphosphate hydrolases"/>
    <property type="match status" value="1"/>
</dbReference>
<organism evidence="4 5">
    <name type="scientific">Conexibacter woesei (strain DSM 14684 / CCUG 47730 / CIP 108061 / JCM 11494 / NBRC 100937 / ID131577)</name>
    <dbReference type="NCBI Taxonomy" id="469383"/>
    <lineage>
        <taxon>Bacteria</taxon>
        <taxon>Bacillati</taxon>
        <taxon>Actinomycetota</taxon>
        <taxon>Thermoleophilia</taxon>
        <taxon>Solirubrobacterales</taxon>
        <taxon>Conexibacteraceae</taxon>
        <taxon>Conexibacter</taxon>
    </lineage>
</organism>
<dbReference type="PANTHER" id="PTHR24220">
    <property type="entry name" value="IMPORT ATP-BINDING PROTEIN"/>
    <property type="match status" value="1"/>
</dbReference>
<dbReference type="InterPro" id="IPR003593">
    <property type="entry name" value="AAA+_ATPase"/>
</dbReference>
<evidence type="ECO:0000259" key="3">
    <source>
        <dbReference type="PROSITE" id="PS50893"/>
    </source>
</evidence>
<dbReference type="eggNOG" id="COG1136">
    <property type="taxonomic scope" value="Bacteria"/>
</dbReference>
<dbReference type="InterPro" id="IPR015854">
    <property type="entry name" value="ABC_transpr_LolD-like"/>
</dbReference>
<dbReference type="GO" id="GO:0005886">
    <property type="term" value="C:plasma membrane"/>
    <property type="evidence" value="ECO:0007669"/>
    <property type="project" value="TreeGrafter"/>
</dbReference>
<proteinExistence type="predicted"/>
<gene>
    <name evidence="4" type="ordered locus">Cwoe_4730</name>
</gene>
<sequence>MPLLALAGVAKRYTQGSRSHVALDDLALDVESGDFVAIWGSSRSGKTTLLRVAAGLERPDAGTVTYGGADVARLSRRRRADLLLREIGCVWQTGRITRGLSVVDHVALPRLRDVSHVHARREAYTMLERLSALPCAHARWHELTDGDRTRVALAHALVRRPRLLLADEPTANLNLIERERMLTLLRAVAEDAGVAVVMTAPDAPNLLQAHRIMGIDRGRLIKPRSEQPGALLAFPGGGRRAHGGV</sequence>
<protein>
    <submittedName>
        <fullName evidence="4">ABC transporter related protein</fullName>
    </submittedName>
</protein>
<dbReference type="PROSITE" id="PS50893">
    <property type="entry name" value="ABC_TRANSPORTER_2"/>
    <property type="match status" value="1"/>
</dbReference>
<feature type="domain" description="ABC transporter" evidence="3">
    <location>
        <begin position="4"/>
        <end position="242"/>
    </location>
</feature>
<dbReference type="AlphaFoldDB" id="D3FA48"/>
<keyword evidence="2" id="KW-0067">ATP-binding</keyword>
<dbReference type="GO" id="GO:0022857">
    <property type="term" value="F:transmembrane transporter activity"/>
    <property type="evidence" value="ECO:0007669"/>
    <property type="project" value="TreeGrafter"/>
</dbReference>
<dbReference type="InterPro" id="IPR027417">
    <property type="entry name" value="P-loop_NTPase"/>
</dbReference>
<dbReference type="RefSeq" id="WP_012936194.1">
    <property type="nucleotide sequence ID" value="NC_013739.1"/>
</dbReference>
<evidence type="ECO:0000256" key="2">
    <source>
        <dbReference type="ARBA" id="ARBA00022840"/>
    </source>
</evidence>
<dbReference type="SMART" id="SM00382">
    <property type="entry name" value="AAA"/>
    <property type="match status" value="1"/>
</dbReference>
<evidence type="ECO:0000256" key="1">
    <source>
        <dbReference type="ARBA" id="ARBA00022741"/>
    </source>
</evidence>
<reference evidence="4 5" key="1">
    <citation type="journal article" date="2010" name="Stand. Genomic Sci.">
        <title>Complete genome sequence of Conexibacter woesei type strain (ID131577).</title>
        <authorList>
            <person name="Pukall R."/>
            <person name="Lapidus A."/>
            <person name="Glavina Del Rio T."/>
            <person name="Copeland A."/>
            <person name="Tice H."/>
            <person name="Cheng J.-F."/>
            <person name="Lucas S."/>
            <person name="Chen F."/>
            <person name="Nolan M."/>
            <person name="Bruce D."/>
            <person name="Goodwin L."/>
            <person name="Pitluck S."/>
            <person name="Mavromatis K."/>
            <person name="Ivanova N."/>
            <person name="Ovchinnikova G."/>
            <person name="Pati A."/>
            <person name="Chen A."/>
            <person name="Palaniappan K."/>
            <person name="Land M."/>
            <person name="Hauser L."/>
            <person name="Chang Y.-J."/>
            <person name="Jeffries C.D."/>
            <person name="Chain P."/>
            <person name="Meincke L."/>
            <person name="Sims D."/>
            <person name="Brettin T."/>
            <person name="Detter J.C."/>
            <person name="Rohde M."/>
            <person name="Goeker M."/>
            <person name="Bristow J."/>
            <person name="Eisen J.A."/>
            <person name="Markowitz V."/>
            <person name="Kyrpides N.C."/>
            <person name="Klenk H.-P."/>
            <person name="Hugenholtz P."/>
        </authorList>
    </citation>
    <scope>NUCLEOTIDE SEQUENCE [LARGE SCALE GENOMIC DNA]</scope>
    <source>
        <strain evidence="5">DSM 14684 / CIP 108061 / JCM 11494 / NBRC 100937 / ID131577</strain>
    </source>
</reference>
<dbReference type="Pfam" id="PF00005">
    <property type="entry name" value="ABC_tran"/>
    <property type="match status" value="1"/>
</dbReference>
<dbReference type="Proteomes" id="UP000008229">
    <property type="component" value="Chromosome"/>
</dbReference>
<dbReference type="KEGG" id="cwo:Cwoe_4730"/>
<evidence type="ECO:0000313" key="4">
    <source>
        <dbReference type="EMBL" id="ADB53143.1"/>
    </source>
</evidence>
<dbReference type="GO" id="GO:0016887">
    <property type="term" value="F:ATP hydrolysis activity"/>
    <property type="evidence" value="ECO:0007669"/>
    <property type="project" value="InterPro"/>
</dbReference>
<keyword evidence="1" id="KW-0547">Nucleotide-binding</keyword>
<dbReference type="EMBL" id="CP001854">
    <property type="protein sequence ID" value="ADB53143.1"/>
    <property type="molecule type" value="Genomic_DNA"/>
</dbReference>
<name>D3FA48_CONWI</name>
<keyword evidence="5" id="KW-1185">Reference proteome</keyword>
<dbReference type="SUPFAM" id="SSF52540">
    <property type="entry name" value="P-loop containing nucleoside triphosphate hydrolases"/>
    <property type="match status" value="1"/>
</dbReference>
<accession>D3FA48</accession>
<reference evidence="5" key="2">
    <citation type="submission" date="2010-01" db="EMBL/GenBank/DDBJ databases">
        <title>The complete genome of Conexibacter woesei DSM 14684.</title>
        <authorList>
            <consortium name="US DOE Joint Genome Institute (JGI-PGF)"/>
            <person name="Lucas S."/>
            <person name="Copeland A."/>
            <person name="Lapidus A."/>
            <person name="Glavina del Rio T."/>
            <person name="Dalin E."/>
            <person name="Tice H."/>
            <person name="Bruce D."/>
            <person name="Goodwin L."/>
            <person name="Pitluck S."/>
            <person name="Kyrpides N."/>
            <person name="Mavromatis K."/>
            <person name="Ivanova N."/>
            <person name="Mikhailova N."/>
            <person name="Chertkov O."/>
            <person name="Brettin T."/>
            <person name="Detter J.C."/>
            <person name="Han C."/>
            <person name="Larimer F."/>
            <person name="Land M."/>
            <person name="Hauser L."/>
            <person name="Markowitz V."/>
            <person name="Cheng J.-F."/>
            <person name="Hugenholtz P."/>
            <person name="Woyke T."/>
            <person name="Wu D."/>
            <person name="Pukall R."/>
            <person name="Steenblock K."/>
            <person name="Schneider S."/>
            <person name="Klenk H.-P."/>
            <person name="Eisen J.A."/>
        </authorList>
    </citation>
    <scope>NUCLEOTIDE SEQUENCE [LARGE SCALE GENOMIC DNA]</scope>
    <source>
        <strain evidence="5">DSM 14684 / CIP 108061 / JCM 11494 / NBRC 100937 / ID131577</strain>
    </source>
</reference>
<dbReference type="OrthoDB" id="9802264at2"/>
<dbReference type="GO" id="GO:0005524">
    <property type="term" value="F:ATP binding"/>
    <property type="evidence" value="ECO:0007669"/>
    <property type="project" value="UniProtKB-KW"/>
</dbReference>
<dbReference type="STRING" id="469383.Cwoe_4730"/>
<dbReference type="InterPro" id="IPR003439">
    <property type="entry name" value="ABC_transporter-like_ATP-bd"/>
</dbReference>
<dbReference type="PANTHER" id="PTHR24220:SF685">
    <property type="entry name" value="ABC TRANSPORTER RELATED"/>
    <property type="match status" value="1"/>
</dbReference>
<evidence type="ECO:0000313" key="5">
    <source>
        <dbReference type="Proteomes" id="UP000008229"/>
    </source>
</evidence>
<dbReference type="HOGENOM" id="CLU_000604_1_22_11"/>